<evidence type="ECO:0000313" key="2">
    <source>
        <dbReference type="Proteomes" id="UP000321863"/>
    </source>
</evidence>
<reference evidence="1 2" key="1">
    <citation type="submission" date="2019-07" db="EMBL/GenBank/DDBJ databases">
        <title>Whole genome shotgun sequence of Chryseobacterium hagamense NBRC 105253.</title>
        <authorList>
            <person name="Hosoyama A."/>
            <person name="Uohara A."/>
            <person name="Ohji S."/>
            <person name="Ichikawa N."/>
        </authorList>
    </citation>
    <scope>NUCLEOTIDE SEQUENCE [LARGE SCALE GENOMIC DNA]</scope>
    <source>
        <strain evidence="1 2">NBRC 105253</strain>
    </source>
</reference>
<proteinExistence type="predicted"/>
<protein>
    <submittedName>
        <fullName evidence="1">Uncharacterized protein</fullName>
    </submittedName>
</protein>
<comment type="caution">
    <text evidence="1">The sequence shown here is derived from an EMBL/GenBank/DDBJ whole genome shotgun (WGS) entry which is preliminary data.</text>
</comment>
<accession>A0A511YQU5</accession>
<dbReference type="EMBL" id="BJYJ01000026">
    <property type="protein sequence ID" value="GEN77552.1"/>
    <property type="molecule type" value="Genomic_DNA"/>
</dbReference>
<dbReference type="Proteomes" id="UP000321863">
    <property type="component" value="Unassembled WGS sequence"/>
</dbReference>
<evidence type="ECO:0000313" key="1">
    <source>
        <dbReference type="EMBL" id="GEN77552.1"/>
    </source>
</evidence>
<keyword evidence="2" id="KW-1185">Reference proteome</keyword>
<name>A0A511YQU5_9FLAO</name>
<organism evidence="1 2">
    <name type="scientific">Chryseobacterium hagamense</name>
    <dbReference type="NCBI Taxonomy" id="395935"/>
    <lineage>
        <taxon>Bacteria</taxon>
        <taxon>Pseudomonadati</taxon>
        <taxon>Bacteroidota</taxon>
        <taxon>Flavobacteriia</taxon>
        <taxon>Flavobacteriales</taxon>
        <taxon>Weeksellaceae</taxon>
        <taxon>Chryseobacterium group</taxon>
        <taxon>Chryseobacterium</taxon>
    </lineage>
</organism>
<dbReference type="AlphaFoldDB" id="A0A511YQU5"/>
<sequence>MRYIKYADDQWDYTFKNKEDIEFKFTTAHEIGHEILKSYGEQYTLMVIKEV</sequence>
<gene>
    <name evidence="1" type="ORF">CHA01nite_32920</name>
</gene>